<organism evidence="2">
    <name type="scientific">Timema bartmani</name>
    <dbReference type="NCBI Taxonomy" id="61472"/>
    <lineage>
        <taxon>Eukaryota</taxon>
        <taxon>Metazoa</taxon>
        <taxon>Ecdysozoa</taxon>
        <taxon>Arthropoda</taxon>
        <taxon>Hexapoda</taxon>
        <taxon>Insecta</taxon>
        <taxon>Pterygota</taxon>
        <taxon>Neoptera</taxon>
        <taxon>Polyneoptera</taxon>
        <taxon>Phasmatodea</taxon>
        <taxon>Timematodea</taxon>
        <taxon>Timematoidea</taxon>
        <taxon>Timematidae</taxon>
        <taxon>Timema</taxon>
    </lineage>
</organism>
<feature type="compositionally biased region" description="Acidic residues" evidence="1">
    <location>
        <begin position="166"/>
        <end position="179"/>
    </location>
</feature>
<reference evidence="2" key="1">
    <citation type="submission" date="2020-11" db="EMBL/GenBank/DDBJ databases">
        <authorList>
            <person name="Tran Van P."/>
        </authorList>
    </citation>
    <scope>NUCLEOTIDE SEQUENCE</scope>
</reference>
<dbReference type="EMBL" id="OD567456">
    <property type="protein sequence ID" value="CAD7445669.1"/>
    <property type="molecule type" value="Genomic_DNA"/>
</dbReference>
<feature type="compositionally biased region" description="Polar residues" evidence="1">
    <location>
        <begin position="1"/>
        <end position="12"/>
    </location>
</feature>
<dbReference type="AlphaFoldDB" id="A0A7R9F2Q4"/>
<protein>
    <submittedName>
        <fullName evidence="2">Uncharacterized protein</fullName>
    </submittedName>
</protein>
<evidence type="ECO:0000313" key="2">
    <source>
        <dbReference type="EMBL" id="CAD7445669.1"/>
    </source>
</evidence>
<feature type="region of interest" description="Disordered" evidence="1">
    <location>
        <begin position="1"/>
        <end position="23"/>
    </location>
</feature>
<feature type="region of interest" description="Disordered" evidence="1">
    <location>
        <begin position="166"/>
        <end position="186"/>
    </location>
</feature>
<evidence type="ECO:0000256" key="1">
    <source>
        <dbReference type="SAM" id="MobiDB-lite"/>
    </source>
</evidence>
<name>A0A7R9F2Q4_9NEOP</name>
<gene>
    <name evidence="2" type="ORF">TBIB3V08_LOCUS8019</name>
</gene>
<accession>A0A7R9F2Q4</accession>
<proteinExistence type="predicted"/>
<sequence>MSNIVNDWSTQADSEEEIQREEGHGGVCRRCRNFFESMWRCLSGRRTTEGRVVALRSNVPVGRQALPLRTSILRVVEVPRLHRPVQRPRNVPDTSNMLALAAALKHIESPPTAGDSTNVSGTENPGERSIAIKKSLRRSSANLNVTSGIVAIDDNNWDAWDVETCELVDDDDEEEDEEETKTTDRL</sequence>